<evidence type="ECO:0000256" key="1">
    <source>
        <dbReference type="ARBA" id="ARBA00000971"/>
    </source>
</evidence>
<keyword evidence="5 6" id="KW-0413">Isomerase</keyword>
<evidence type="ECO:0000256" key="4">
    <source>
        <dbReference type="ARBA" id="ARBA00023110"/>
    </source>
</evidence>
<keyword evidence="4 6" id="KW-0697">Rotamase</keyword>
<comment type="catalytic activity">
    <reaction evidence="1">
        <text>[protein]-peptidylproline (omega=180) = [protein]-peptidylproline (omega=0)</text>
        <dbReference type="Rhea" id="RHEA:16237"/>
        <dbReference type="Rhea" id="RHEA-COMP:10747"/>
        <dbReference type="Rhea" id="RHEA-COMP:10748"/>
        <dbReference type="ChEBI" id="CHEBI:83833"/>
        <dbReference type="ChEBI" id="CHEBI:83834"/>
        <dbReference type="EC" id="5.2.1.8"/>
    </reaction>
</comment>
<dbReference type="AlphaFoldDB" id="A0A1Z4JGZ8"/>
<organism evidence="8 9">
    <name type="scientific">Leptolyngbya boryana NIES-2135</name>
    <dbReference type="NCBI Taxonomy" id="1973484"/>
    <lineage>
        <taxon>Bacteria</taxon>
        <taxon>Bacillati</taxon>
        <taxon>Cyanobacteriota</taxon>
        <taxon>Cyanophyceae</taxon>
        <taxon>Leptolyngbyales</taxon>
        <taxon>Leptolyngbyaceae</taxon>
        <taxon>Leptolyngbya group</taxon>
        <taxon>Leptolyngbya</taxon>
    </lineage>
</organism>
<dbReference type="Gene3D" id="3.10.50.40">
    <property type="match status" value="1"/>
</dbReference>
<evidence type="ECO:0000313" key="8">
    <source>
        <dbReference type="EMBL" id="BAY56044.1"/>
    </source>
</evidence>
<name>A0A1Z4JGZ8_LEPBY</name>
<feature type="domain" description="PpiC" evidence="7">
    <location>
        <begin position="127"/>
        <end position="218"/>
    </location>
</feature>
<dbReference type="InterPro" id="IPR050245">
    <property type="entry name" value="PrsA_foldase"/>
</dbReference>
<proteinExistence type="predicted"/>
<dbReference type="EMBL" id="AP018203">
    <property type="protein sequence ID" value="BAY56044.1"/>
    <property type="molecule type" value="Genomic_DNA"/>
</dbReference>
<dbReference type="SUPFAM" id="SSF54534">
    <property type="entry name" value="FKBP-like"/>
    <property type="match status" value="1"/>
</dbReference>
<dbReference type="EC" id="5.2.1.8" evidence="2"/>
<dbReference type="PANTHER" id="PTHR47245:SF1">
    <property type="entry name" value="FOLDASE PROTEIN PRSA"/>
    <property type="match status" value="1"/>
</dbReference>
<dbReference type="InterPro" id="IPR046357">
    <property type="entry name" value="PPIase_dom_sf"/>
</dbReference>
<sequence length="251" mass="29377">MFIQIENGMVSSSYSSIQPDEIVGYLKKNLQFKEVCQAIFTQKIIDQTAREREIFVSPEEIQAEADLIRRDLRLERATDTLAWLAEQQITVEDWEAGIRDRLLTQKLKETLFGQQVEGFFAQNRLNFERVILYQVLVPYEHVAREVFYQTEEREISFYEAAHLYDMDSKRRYQCGYEGAVYRWNLKPEIAAAAFGATPGEVVRPIQTDQGFHLLLVEEFIPAQLTPEIREEILSTLFSEWLSGELNHWLNQ</sequence>
<dbReference type="Proteomes" id="UP000217895">
    <property type="component" value="Chromosome"/>
</dbReference>
<dbReference type="PROSITE" id="PS50198">
    <property type="entry name" value="PPIC_PPIASE_2"/>
    <property type="match status" value="1"/>
</dbReference>
<dbReference type="PANTHER" id="PTHR47245">
    <property type="entry name" value="PEPTIDYLPROLYL ISOMERASE"/>
    <property type="match status" value="1"/>
</dbReference>
<reference evidence="8 9" key="1">
    <citation type="submission" date="2017-06" db="EMBL/GenBank/DDBJ databases">
        <title>Genome sequencing of cyanobaciteial culture collection at National Institute for Environmental Studies (NIES).</title>
        <authorList>
            <person name="Hirose Y."/>
            <person name="Shimura Y."/>
            <person name="Fujisawa T."/>
            <person name="Nakamura Y."/>
            <person name="Kawachi M."/>
        </authorList>
    </citation>
    <scope>NUCLEOTIDE SEQUENCE [LARGE SCALE GENOMIC DNA]</scope>
    <source>
        <strain evidence="8 9">NIES-2135</strain>
    </source>
</reference>
<evidence type="ECO:0000256" key="5">
    <source>
        <dbReference type="ARBA" id="ARBA00023235"/>
    </source>
</evidence>
<dbReference type="GO" id="GO:0003755">
    <property type="term" value="F:peptidyl-prolyl cis-trans isomerase activity"/>
    <property type="evidence" value="ECO:0007669"/>
    <property type="project" value="UniProtKB-KW"/>
</dbReference>
<evidence type="ECO:0000313" key="9">
    <source>
        <dbReference type="Proteomes" id="UP000217895"/>
    </source>
</evidence>
<dbReference type="InterPro" id="IPR000297">
    <property type="entry name" value="PPIase_PpiC"/>
</dbReference>
<evidence type="ECO:0000259" key="7">
    <source>
        <dbReference type="PROSITE" id="PS50198"/>
    </source>
</evidence>
<dbReference type="Pfam" id="PF00639">
    <property type="entry name" value="Rotamase"/>
    <property type="match status" value="1"/>
</dbReference>
<keyword evidence="9" id="KW-1185">Reference proteome</keyword>
<accession>A0A1Z4JGZ8</accession>
<protein>
    <recommendedName>
        <fullName evidence="2">peptidylprolyl isomerase</fullName>
        <ecNumber evidence="2">5.2.1.8</ecNumber>
    </recommendedName>
</protein>
<evidence type="ECO:0000256" key="3">
    <source>
        <dbReference type="ARBA" id="ARBA00022729"/>
    </source>
</evidence>
<dbReference type="Gene3D" id="1.10.4030.10">
    <property type="entry name" value="Porin chaperone SurA, peptide-binding domain"/>
    <property type="match status" value="1"/>
</dbReference>
<gene>
    <name evidence="8" type="ORF">NIES2135_28720</name>
</gene>
<dbReference type="InterPro" id="IPR027304">
    <property type="entry name" value="Trigger_fact/SurA_dom_sf"/>
</dbReference>
<keyword evidence="3" id="KW-0732">Signal</keyword>
<evidence type="ECO:0000256" key="6">
    <source>
        <dbReference type="PROSITE-ProRule" id="PRU00278"/>
    </source>
</evidence>
<dbReference type="SUPFAM" id="SSF109998">
    <property type="entry name" value="Triger factor/SurA peptide-binding domain-like"/>
    <property type="match status" value="1"/>
</dbReference>
<evidence type="ECO:0000256" key="2">
    <source>
        <dbReference type="ARBA" id="ARBA00013194"/>
    </source>
</evidence>